<evidence type="ECO:0000313" key="1">
    <source>
        <dbReference type="EMBL" id="CAH1109143.1"/>
    </source>
</evidence>
<dbReference type="OrthoDB" id="6778965at2759"/>
<keyword evidence="2" id="KW-1185">Reference proteome</keyword>
<gene>
    <name evidence="1" type="ORF">PSYICH_LOCUS9045</name>
</gene>
<dbReference type="EMBL" id="OV651815">
    <property type="protein sequence ID" value="CAH1109143.1"/>
    <property type="molecule type" value="Genomic_DNA"/>
</dbReference>
<proteinExistence type="predicted"/>
<dbReference type="AlphaFoldDB" id="A0A9P0GD99"/>
<dbReference type="Proteomes" id="UP001153636">
    <property type="component" value="Chromosome 3"/>
</dbReference>
<name>A0A9P0GD99_9CUCU</name>
<evidence type="ECO:0000313" key="2">
    <source>
        <dbReference type="Proteomes" id="UP001153636"/>
    </source>
</evidence>
<organism evidence="1 2">
    <name type="scientific">Psylliodes chrysocephalus</name>
    <dbReference type="NCBI Taxonomy" id="3402493"/>
    <lineage>
        <taxon>Eukaryota</taxon>
        <taxon>Metazoa</taxon>
        <taxon>Ecdysozoa</taxon>
        <taxon>Arthropoda</taxon>
        <taxon>Hexapoda</taxon>
        <taxon>Insecta</taxon>
        <taxon>Pterygota</taxon>
        <taxon>Neoptera</taxon>
        <taxon>Endopterygota</taxon>
        <taxon>Coleoptera</taxon>
        <taxon>Polyphaga</taxon>
        <taxon>Cucujiformia</taxon>
        <taxon>Chrysomeloidea</taxon>
        <taxon>Chrysomelidae</taxon>
        <taxon>Galerucinae</taxon>
        <taxon>Alticini</taxon>
        <taxon>Psylliodes</taxon>
    </lineage>
</organism>
<reference evidence="1" key="1">
    <citation type="submission" date="2022-01" db="EMBL/GenBank/DDBJ databases">
        <authorList>
            <person name="King R."/>
        </authorList>
    </citation>
    <scope>NUCLEOTIDE SEQUENCE</scope>
</reference>
<accession>A0A9P0GD99</accession>
<protein>
    <submittedName>
        <fullName evidence="1">Uncharacterized protein</fullName>
    </submittedName>
</protein>
<sequence>MSNNFNEVEKSNSFYERPTVVGSTKSKSMHVSSASKKTRKTEILAIQEEIDKFLDSIFLKQKDVEAKEDEIKQKKKLLNLLESKLENKKTFFSKYEKYFNINSDSNESEDSRNDLRSLCIEKSTTLGNTEEWVSKNHQYLEYSLVSHNNDVENLTKSINSMFARQTVGKQLINFNGSSHLKWPIYYSQFLLSDKACLFSPGENVLRLNDSLSGEARRSVEMLLITDRNPDKILIILKRKNGRPEAVILSKAHQISSVESVESFINFNSTVQNLAAAINEDLDNFVDETFISNFN</sequence>